<dbReference type="AlphaFoldDB" id="A0AAD9VGQ7"/>
<name>A0AAD9VGQ7_ACRCE</name>
<dbReference type="PANTHER" id="PTHR34439">
    <property type="entry name" value="CENTROBIN"/>
    <property type="match status" value="1"/>
</dbReference>
<keyword evidence="4" id="KW-1185">Reference proteome</keyword>
<feature type="compositionally biased region" description="Basic and acidic residues" evidence="2">
    <location>
        <begin position="1093"/>
        <end position="1109"/>
    </location>
</feature>
<feature type="compositionally biased region" description="Polar residues" evidence="2">
    <location>
        <begin position="1145"/>
        <end position="1162"/>
    </location>
</feature>
<comment type="caution">
    <text evidence="3">The sequence shown here is derived from an EMBL/GenBank/DDBJ whole genome shotgun (WGS) entry which is preliminary data.</text>
</comment>
<evidence type="ECO:0000313" key="4">
    <source>
        <dbReference type="Proteomes" id="UP001249851"/>
    </source>
</evidence>
<dbReference type="GO" id="GO:0051299">
    <property type="term" value="P:centrosome separation"/>
    <property type="evidence" value="ECO:0007669"/>
    <property type="project" value="TreeGrafter"/>
</dbReference>
<gene>
    <name evidence="3" type="ORF">P5673_000978</name>
</gene>
<dbReference type="PANTHER" id="PTHR34439:SF1">
    <property type="entry name" value="CENTROBIN"/>
    <property type="match status" value="1"/>
</dbReference>
<feature type="region of interest" description="Disordered" evidence="2">
    <location>
        <begin position="934"/>
        <end position="953"/>
    </location>
</feature>
<dbReference type="GO" id="GO:1902410">
    <property type="term" value="P:mitotic cytokinetic process"/>
    <property type="evidence" value="ECO:0007669"/>
    <property type="project" value="TreeGrafter"/>
</dbReference>
<reference evidence="3" key="1">
    <citation type="journal article" date="2023" name="G3 (Bethesda)">
        <title>Whole genome assembly and annotation of the endangered Caribbean coral Acropora cervicornis.</title>
        <authorList>
            <person name="Selwyn J.D."/>
            <person name="Vollmer S.V."/>
        </authorList>
    </citation>
    <scope>NUCLEOTIDE SEQUENCE</scope>
    <source>
        <strain evidence="3">K2</strain>
    </source>
</reference>
<accession>A0AAD9VGQ7</accession>
<organism evidence="3 4">
    <name type="scientific">Acropora cervicornis</name>
    <name type="common">Staghorn coral</name>
    <dbReference type="NCBI Taxonomy" id="6130"/>
    <lineage>
        <taxon>Eukaryota</taxon>
        <taxon>Metazoa</taxon>
        <taxon>Cnidaria</taxon>
        <taxon>Anthozoa</taxon>
        <taxon>Hexacorallia</taxon>
        <taxon>Scleractinia</taxon>
        <taxon>Astrocoeniina</taxon>
        <taxon>Acroporidae</taxon>
        <taxon>Acropora</taxon>
    </lineage>
</organism>
<feature type="compositionally biased region" description="Basic and acidic residues" evidence="2">
    <location>
        <begin position="1031"/>
        <end position="1041"/>
    </location>
</feature>
<proteinExistence type="predicted"/>
<sequence>MSRKTGSPLSRARFSSFCRPESSSPSVADTLASTKGYKNQVWCSNLYNHLGVILERPSPVFCLWVEREVLFEFVMDFSSSTSSVPYESTVAHTMSVADHINSQRTFLFNPVTPDVSPPKQLTDGGLTMKSKDISQVLEYSNVTNADIEEMEEVRGHLHMMLQNCKGLSDNREFDHTPSATTDCETQENYGDKESVISMDTTALLHRLLPNASPLSEVQTEDQSGRQMVSFADDRKLKGSQSSKVVTTDKSLLSENSLLKEQVERERFRRKHCEQQIQELHGKNLTQDPGDFVGSYTGCWWFCRILRRILLLENQQQLAVAVSADRKKDAMIEQLDKTLAKVVDGWKKHEGEKVTIINQLKVERENAEQSQQRQREGLGCQVLSAIGAVSVVELAANSGSSRTSQAPKLHLMLLQFEKELAQAVEALTKEQQKAVQAENEKQTQLKQQMEERTKLLECLSNEKETVALMEKEKEGLRTELEEIKIKFDEVDEALKEQTNFVEELEARIANLTTEHEMALLQEKEKLNQEIQKGKDCQAVLASVQKDIQRLEMEQDTSNREKESLKMELRLMEAKHEANKTKEETEKQAELEREMTKRLEEIHSQMSKTESEMRESHRKQLQEMNVKHKEDLQQQLAKFHDELKKKEVKLKTTSDDYEERIRGYQEKLVSLAINTRQSMEKERQALSLRLEQMMQSHCNEALNLLKSSAAKFPDSLPGMQQFTGSYNQDPFKTSIDPSLKWQKDNELQTDKMPFTAAKIHPSFWQQQQQHPKLADKALSIVLPPSKPQHNTTPDNSHTDSGVSSLTSYLSINSDAEKHGFLSHGQSNTEFYPLHTYVESNSPEAKEDTKLNDITLMEQTLEPESTLLSVFPHEVCSERQISSGASQDISEKLEEQESRQAELNHYVKMLLQRSPGDEHFEEKDQFQNGLILISSSKDEKGDSHTSSGVISPIQSDPQNDQYDMGLSLHHAVTVSSTNPDTYQDGKHNMHATQAAFTKTTVLPGMLNMPSQARGHIPSQIPYSRETQVPPHTPPRRERDSDNHPPPRGTLTPQQVGQLSRMLGMFSEPGQPQFTAEQLYSYLRGVQDRSGSASTEHTLEAHPPESKMRHNTQEQHMSGPGHKTRKESPPQASHKQQTGADSKTRRNLDSNMQRKQAQVPQTQGPSVNGCPISRPGGQDTTQTEQPSHLKSHRQQARQLASNFGPPMRYPGGPPVIQEAGTNKPASKVGTQSKETKKIPLAGKHAKPNAWR</sequence>
<dbReference type="GO" id="GO:0005813">
    <property type="term" value="C:centrosome"/>
    <property type="evidence" value="ECO:0007669"/>
    <property type="project" value="TreeGrafter"/>
</dbReference>
<feature type="compositionally biased region" description="Polar residues" evidence="2">
    <location>
        <begin position="1215"/>
        <end position="1228"/>
    </location>
</feature>
<feature type="coiled-coil region" evidence="1">
    <location>
        <begin position="412"/>
        <end position="694"/>
    </location>
</feature>
<dbReference type="InterPro" id="IPR038923">
    <property type="entry name" value="Centrobin"/>
</dbReference>
<feature type="compositionally biased region" description="Polar residues" evidence="2">
    <location>
        <begin position="785"/>
        <end position="802"/>
    </location>
</feature>
<feature type="compositionally biased region" description="Polar residues" evidence="2">
    <location>
        <begin position="1126"/>
        <end position="1137"/>
    </location>
</feature>
<dbReference type="GO" id="GO:0005814">
    <property type="term" value="C:centriole"/>
    <property type="evidence" value="ECO:0007669"/>
    <property type="project" value="TreeGrafter"/>
</dbReference>
<feature type="region of interest" description="Disordered" evidence="2">
    <location>
        <begin position="1002"/>
        <end position="1051"/>
    </location>
</feature>
<evidence type="ECO:0000256" key="2">
    <source>
        <dbReference type="SAM" id="MobiDB-lite"/>
    </source>
</evidence>
<evidence type="ECO:0000313" key="3">
    <source>
        <dbReference type="EMBL" id="KAK2573332.1"/>
    </source>
</evidence>
<feature type="compositionally biased region" description="Polar residues" evidence="2">
    <location>
        <begin position="1174"/>
        <end position="1184"/>
    </location>
</feature>
<dbReference type="GO" id="GO:1902017">
    <property type="term" value="P:regulation of cilium assembly"/>
    <property type="evidence" value="ECO:0007669"/>
    <property type="project" value="InterPro"/>
</dbReference>
<feature type="region of interest" description="Disordered" evidence="2">
    <location>
        <begin position="1"/>
        <end position="27"/>
    </location>
</feature>
<feature type="compositionally biased region" description="Polar residues" evidence="2">
    <location>
        <begin position="941"/>
        <end position="953"/>
    </location>
</feature>
<feature type="region of interest" description="Disordered" evidence="2">
    <location>
        <begin position="1083"/>
        <end position="1247"/>
    </location>
</feature>
<dbReference type="GO" id="GO:0007099">
    <property type="term" value="P:centriole replication"/>
    <property type="evidence" value="ECO:0007669"/>
    <property type="project" value="InterPro"/>
</dbReference>
<keyword evidence="1" id="KW-0175">Coiled coil</keyword>
<feature type="region of interest" description="Disordered" evidence="2">
    <location>
        <begin position="780"/>
        <end position="802"/>
    </location>
</feature>
<protein>
    <submittedName>
        <fullName evidence="3">Centrobin</fullName>
    </submittedName>
</protein>
<reference evidence="3" key="2">
    <citation type="journal article" date="2023" name="Science">
        <title>Genomic signatures of disease resistance in endangered staghorn corals.</title>
        <authorList>
            <person name="Vollmer S.V."/>
            <person name="Selwyn J.D."/>
            <person name="Despard B.A."/>
            <person name="Roesel C.L."/>
        </authorList>
    </citation>
    <scope>NUCLEOTIDE SEQUENCE</scope>
    <source>
        <strain evidence="3">K2</strain>
    </source>
</reference>
<dbReference type="EMBL" id="JARQWQ010000002">
    <property type="protein sequence ID" value="KAK2573332.1"/>
    <property type="molecule type" value="Genomic_DNA"/>
</dbReference>
<dbReference type="Proteomes" id="UP001249851">
    <property type="component" value="Unassembled WGS sequence"/>
</dbReference>
<feature type="compositionally biased region" description="Low complexity" evidence="2">
    <location>
        <begin position="13"/>
        <end position="26"/>
    </location>
</feature>
<evidence type="ECO:0000256" key="1">
    <source>
        <dbReference type="SAM" id="Coils"/>
    </source>
</evidence>